<evidence type="ECO:0000313" key="2">
    <source>
        <dbReference type="Proteomes" id="UP000571084"/>
    </source>
</evidence>
<proteinExistence type="predicted"/>
<keyword evidence="2" id="KW-1185">Reference proteome</keyword>
<name>A0A840RP64_9BURK</name>
<dbReference type="AlphaFoldDB" id="A0A840RP64"/>
<protein>
    <submittedName>
        <fullName evidence="1">Uncharacterized protein</fullName>
    </submittedName>
</protein>
<evidence type="ECO:0000313" key="1">
    <source>
        <dbReference type="EMBL" id="MBB5198309.1"/>
    </source>
</evidence>
<comment type="caution">
    <text evidence="1">The sequence shown here is derived from an EMBL/GenBank/DDBJ whole genome shotgun (WGS) entry which is preliminary data.</text>
</comment>
<organism evidence="1 2">
    <name type="scientific">Glaciimonas immobilis</name>
    <dbReference type="NCBI Taxonomy" id="728004"/>
    <lineage>
        <taxon>Bacteria</taxon>
        <taxon>Pseudomonadati</taxon>
        <taxon>Pseudomonadota</taxon>
        <taxon>Betaproteobacteria</taxon>
        <taxon>Burkholderiales</taxon>
        <taxon>Oxalobacteraceae</taxon>
        <taxon>Glaciimonas</taxon>
    </lineage>
</organism>
<dbReference type="EMBL" id="JACHHQ010000001">
    <property type="protein sequence ID" value="MBB5198309.1"/>
    <property type="molecule type" value="Genomic_DNA"/>
</dbReference>
<reference evidence="1 2" key="1">
    <citation type="submission" date="2020-08" db="EMBL/GenBank/DDBJ databases">
        <title>Genomic Encyclopedia of Type Strains, Phase IV (KMG-IV): sequencing the most valuable type-strain genomes for metagenomic binning, comparative biology and taxonomic classification.</title>
        <authorList>
            <person name="Goeker M."/>
        </authorList>
    </citation>
    <scope>NUCLEOTIDE SEQUENCE [LARGE SCALE GENOMIC DNA]</scope>
    <source>
        <strain evidence="1 2">DSM 23240</strain>
    </source>
</reference>
<accession>A0A840RP64</accession>
<dbReference type="Proteomes" id="UP000571084">
    <property type="component" value="Unassembled WGS sequence"/>
</dbReference>
<sequence>MAHDPAELNGGPAKQQVTVCAAKNRQRACIFIVTTDWRQAWTIDSKYRDVRL</sequence>
<gene>
    <name evidence="1" type="ORF">HNR39_000119</name>
</gene>